<dbReference type="Gene3D" id="3.30.300.30">
    <property type="match status" value="1"/>
</dbReference>
<evidence type="ECO:0000313" key="2">
    <source>
        <dbReference type="EMBL" id="MFC5407323.1"/>
    </source>
</evidence>
<dbReference type="PANTHER" id="PTHR43201">
    <property type="entry name" value="ACYL-COA SYNTHETASE"/>
    <property type="match status" value="1"/>
</dbReference>
<dbReference type="Pfam" id="PF00501">
    <property type="entry name" value="AMP-binding"/>
    <property type="match status" value="1"/>
</dbReference>
<keyword evidence="3" id="KW-1185">Reference proteome</keyword>
<dbReference type="InterPro" id="IPR000873">
    <property type="entry name" value="AMP-dep_synth/lig_dom"/>
</dbReference>
<evidence type="ECO:0000313" key="3">
    <source>
        <dbReference type="Proteomes" id="UP001596113"/>
    </source>
</evidence>
<accession>A0ABW0I251</accession>
<dbReference type="InterPro" id="IPR045851">
    <property type="entry name" value="AMP-bd_C_sf"/>
</dbReference>
<dbReference type="PRINTS" id="PR00154">
    <property type="entry name" value="AMPBINDING"/>
</dbReference>
<dbReference type="SUPFAM" id="SSF56801">
    <property type="entry name" value="Acetyl-CoA synthetase-like"/>
    <property type="match status" value="1"/>
</dbReference>
<dbReference type="CDD" id="cd04433">
    <property type="entry name" value="AFD_class_I"/>
    <property type="match status" value="1"/>
</dbReference>
<dbReference type="PANTHER" id="PTHR43201:SF32">
    <property type="entry name" value="2-SUCCINYLBENZOATE--COA LIGASE, CHLOROPLASTIC_PEROXISOMAL"/>
    <property type="match status" value="1"/>
</dbReference>
<comment type="caution">
    <text evidence="2">The sequence shown here is derived from an EMBL/GenBank/DDBJ whole genome shotgun (WGS) entry which is preliminary data.</text>
</comment>
<dbReference type="InterPro" id="IPR042099">
    <property type="entry name" value="ANL_N_sf"/>
</dbReference>
<dbReference type="EMBL" id="JBHSMI010000067">
    <property type="protein sequence ID" value="MFC5407323.1"/>
    <property type="molecule type" value="Genomic_DNA"/>
</dbReference>
<reference evidence="3" key="1">
    <citation type="journal article" date="2019" name="Int. J. Syst. Evol. Microbiol.">
        <title>The Global Catalogue of Microorganisms (GCM) 10K type strain sequencing project: providing services to taxonomists for standard genome sequencing and annotation.</title>
        <authorList>
            <consortium name="The Broad Institute Genomics Platform"/>
            <consortium name="The Broad Institute Genome Sequencing Center for Infectious Disease"/>
            <person name="Wu L."/>
            <person name="Ma J."/>
        </authorList>
    </citation>
    <scope>NUCLEOTIDE SEQUENCE [LARGE SCALE GENOMIC DNA]</scope>
    <source>
        <strain evidence="3">CGMCC 1.18575</strain>
    </source>
</reference>
<protein>
    <submittedName>
        <fullName evidence="2">Class I adenylate-forming enzyme family protein</fullName>
    </submittedName>
</protein>
<dbReference type="PROSITE" id="PS00455">
    <property type="entry name" value="AMP_BINDING"/>
    <property type="match status" value="1"/>
</dbReference>
<proteinExistence type="predicted"/>
<name>A0ABW0I251_9BACL</name>
<gene>
    <name evidence="2" type="ORF">ACFPOF_31725</name>
</gene>
<dbReference type="InterPro" id="IPR020845">
    <property type="entry name" value="AMP-binding_CS"/>
</dbReference>
<dbReference type="Gene3D" id="3.40.50.12780">
    <property type="entry name" value="N-terminal domain of ligase-like"/>
    <property type="match status" value="1"/>
</dbReference>
<sequence>MEGFMAGLSRHQGISVIMPGTDLRYASLLEVVEQNKKVIRGMGFGGATGQLVFIDAALGWKWVPAALAALSLNVTVIPIDSHRSPQQLAKLCAELTPELIIDENRVSHDGRMLETQAILSPKSRAELENIAFLLYTSGTTGNPKGVMLSSENIWSNVHSILSYFDLSPRDRMLIIRPFTHASAITGELLPCLISGCSVYIKPSEVSPLHSLSLLNKYKISVFCATPTVCSYIARVATNRSFPHLKKIVLSGEGLTARQLELIRRTFPLARIWNAYGLTEASPRVSCNTDLSDMNDPLCVGTPLPDVSIKIVDSHSRDLPEGEQGEIWVHGPNVMSGYCKDPENTKNKIIDGWLRTSDMGSFRNGKLYVHGRKDELMIRGGVNIYPQEIEDMLLGCVGVKEAVVFAERDNGFSLKIHAWVVTDEGIQPSDIMTMLIKKRTDARLWPDHIEIKTELEKNHTGKILRPFTYWT</sequence>
<organism evidence="2 3">
    <name type="scientific">Cohnella soli</name>
    <dbReference type="NCBI Taxonomy" id="425005"/>
    <lineage>
        <taxon>Bacteria</taxon>
        <taxon>Bacillati</taxon>
        <taxon>Bacillota</taxon>
        <taxon>Bacilli</taxon>
        <taxon>Bacillales</taxon>
        <taxon>Paenibacillaceae</taxon>
        <taxon>Cohnella</taxon>
    </lineage>
</organism>
<dbReference type="RefSeq" id="WP_378139885.1">
    <property type="nucleotide sequence ID" value="NZ_JBHSMI010000067.1"/>
</dbReference>
<dbReference type="InterPro" id="IPR020459">
    <property type="entry name" value="AMP-binding"/>
</dbReference>
<dbReference type="Proteomes" id="UP001596113">
    <property type="component" value="Unassembled WGS sequence"/>
</dbReference>
<feature type="domain" description="AMP-dependent synthetase/ligase" evidence="1">
    <location>
        <begin position="19"/>
        <end position="337"/>
    </location>
</feature>
<evidence type="ECO:0000259" key="1">
    <source>
        <dbReference type="Pfam" id="PF00501"/>
    </source>
</evidence>